<evidence type="ECO:0000256" key="1">
    <source>
        <dbReference type="ARBA" id="ARBA00023239"/>
    </source>
</evidence>
<comment type="caution">
    <text evidence="3">The sequence shown here is derived from an EMBL/GenBank/DDBJ whole genome shotgun (WGS) entry which is preliminary data.</text>
</comment>
<dbReference type="SUPFAM" id="SSF51569">
    <property type="entry name" value="Aldolase"/>
    <property type="match status" value="1"/>
</dbReference>
<dbReference type="PIRSF" id="PIRSF001365">
    <property type="entry name" value="DHDPS"/>
    <property type="match status" value="1"/>
</dbReference>
<keyword evidence="1 2" id="KW-0456">Lyase</keyword>
<keyword evidence="4" id="KW-1185">Reference proteome</keyword>
<name>A0ABV2Q2L8_9BURK</name>
<accession>A0ABV2Q2L8</accession>
<dbReference type="SMART" id="SM01130">
    <property type="entry name" value="DHDPS"/>
    <property type="match status" value="1"/>
</dbReference>
<dbReference type="InterPro" id="IPR002220">
    <property type="entry name" value="DapA-like"/>
</dbReference>
<protein>
    <submittedName>
        <fullName evidence="3">4-hydroxy-tetrahydrodipicolinate synthase</fullName>
        <ecNumber evidence="3">4.3.3.7</ecNumber>
    </submittedName>
</protein>
<gene>
    <name evidence="3" type="ORF">ABIE13_000371</name>
</gene>
<organism evidence="3 4">
    <name type="scientific">Ottowia thiooxydans</name>
    <dbReference type="NCBI Taxonomy" id="219182"/>
    <lineage>
        <taxon>Bacteria</taxon>
        <taxon>Pseudomonadati</taxon>
        <taxon>Pseudomonadota</taxon>
        <taxon>Betaproteobacteria</taxon>
        <taxon>Burkholderiales</taxon>
        <taxon>Comamonadaceae</taxon>
        <taxon>Ottowia</taxon>
    </lineage>
</organism>
<dbReference type="Gene3D" id="3.20.20.70">
    <property type="entry name" value="Aldolase class I"/>
    <property type="match status" value="1"/>
</dbReference>
<dbReference type="RefSeq" id="WP_354440619.1">
    <property type="nucleotide sequence ID" value="NZ_JBEPSH010000001.1"/>
</dbReference>
<evidence type="ECO:0000313" key="3">
    <source>
        <dbReference type="EMBL" id="MET4575274.1"/>
    </source>
</evidence>
<dbReference type="Proteomes" id="UP001549320">
    <property type="component" value="Unassembled WGS sequence"/>
</dbReference>
<dbReference type="GO" id="GO:0008840">
    <property type="term" value="F:4-hydroxy-tetrahydrodipicolinate synthase activity"/>
    <property type="evidence" value="ECO:0007669"/>
    <property type="project" value="UniProtKB-EC"/>
</dbReference>
<dbReference type="PANTHER" id="PTHR42849">
    <property type="entry name" value="N-ACETYLNEURAMINATE LYASE"/>
    <property type="match status" value="1"/>
</dbReference>
<dbReference type="EMBL" id="JBEPSH010000001">
    <property type="protein sequence ID" value="MET4575274.1"/>
    <property type="molecule type" value="Genomic_DNA"/>
</dbReference>
<dbReference type="PRINTS" id="PR00146">
    <property type="entry name" value="DHPICSNTHASE"/>
</dbReference>
<reference evidence="3 4" key="1">
    <citation type="submission" date="2024-06" db="EMBL/GenBank/DDBJ databases">
        <title>Sorghum-associated microbial communities from plants grown in Nebraska, USA.</title>
        <authorList>
            <person name="Schachtman D."/>
        </authorList>
    </citation>
    <scope>NUCLEOTIDE SEQUENCE [LARGE SCALE GENOMIC DNA]</scope>
    <source>
        <strain evidence="3 4">2709</strain>
    </source>
</reference>
<sequence>MKINGIVGYLLTPCDAGGQVDHSLLSQHVERLVGLGVHGLCPLGSVGCLPYLSDEEREAVIRTTVAAAAGRVPVLAGVSSLSTAQTVRHARFAQAAGATAIQVLPSTYWQLTEAEIFQYYRQVAEAVSIPLMVYNNPFTTGLDLSVSFLSKLAELPNVSLIKEASPDETKIARLRDACPDHVGIFVGLNSMAKQGFRDGAAGWCTAAPNVCAPFILNFHRCVVSGDWAGAEHWFARQADLLNFLMDHGLPRTVSAGLELSGVPAGQLRAPLSALSPAQNEAMRDILETMEII</sequence>
<proteinExistence type="inferred from homology"/>
<evidence type="ECO:0000313" key="4">
    <source>
        <dbReference type="Proteomes" id="UP001549320"/>
    </source>
</evidence>
<dbReference type="PANTHER" id="PTHR42849:SF1">
    <property type="entry name" value="N-ACETYLNEURAMINATE LYASE"/>
    <property type="match status" value="1"/>
</dbReference>
<comment type="similarity">
    <text evidence="2">Belongs to the DapA family.</text>
</comment>
<evidence type="ECO:0000256" key="2">
    <source>
        <dbReference type="PIRNR" id="PIRNR001365"/>
    </source>
</evidence>
<dbReference type="Pfam" id="PF00701">
    <property type="entry name" value="DHDPS"/>
    <property type="match status" value="1"/>
</dbReference>
<dbReference type="EC" id="4.3.3.7" evidence="3"/>
<dbReference type="CDD" id="cd00408">
    <property type="entry name" value="DHDPS-like"/>
    <property type="match status" value="1"/>
</dbReference>
<dbReference type="InterPro" id="IPR013785">
    <property type="entry name" value="Aldolase_TIM"/>
</dbReference>